<dbReference type="Proteomes" id="UP000776983">
    <property type="component" value="Unassembled WGS sequence"/>
</dbReference>
<feature type="binding site" evidence="7">
    <location>
        <position position="49"/>
    </location>
    <ligand>
        <name>L-glutamate</name>
        <dbReference type="ChEBI" id="CHEBI:29985"/>
    </ligand>
</feature>
<keyword evidence="3 7" id="KW-0547">Nucleotide-binding</keyword>
<name>A0ABS8CDV9_9BURK</name>
<accession>A0ABS8CDV9</accession>
<sequence>MVTATPAASYVGRFAPSPSGPLHDGSLVAAMASYLDARAHNGQWLVRIEDIDTPRVAPGADRIILGQLQALGMHWDAAPVWQSARLPHYQAVFESLKTHGQVYGCGCTRAEIGHSAYPGTCKQGVPPGREIRAWRWRVPAGMVYFEDRWMGPRQQDVAREVGDFIIRRADGLFAYQFVVVIDDILQGITDVVRGADLLDSTPRQHLLMRQLAGRPPRMLHVPLVMDENGNKLSKQNHASALDTLQPLRSLRHAWQHLGMPELPHAASIDAFWQNATAQWAAKLNISQRA</sequence>
<evidence type="ECO:0000313" key="11">
    <source>
        <dbReference type="Proteomes" id="UP000776983"/>
    </source>
</evidence>
<dbReference type="InterPro" id="IPR049940">
    <property type="entry name" value="GluQ/Sye"/>
</dbReference>
<evidence type="ECO:0000256" key="3">
    <source>
        <dbReference type="ARBA" id="ARBA00022741"/>
    </source>
</evidence>
<dbReference type="Pfam" id="PF00749">
    <property type="entry name" value="tRNA-synt_1c"/>
    <property type="match status" value="2"/>
</dbReference>
<keyword evidence="6 7" id="KW-0030">Aminoacyl-tRNA synthetase</keyword>
<feature type="binding site" evidence="7">
    <location>
        <position position="107"/>
    </location>
    <ligand>
        <name>Zn(2+)</name>
        <dbReference type="ChEBI" id="CHEBI:29105"/>
    </ligand>
</feature>
<organism evidence="10 11">
    <name type="scientific">Mesopusillimonas faecipullorum</name>
    <dbReference type="NCBI Taxonomy" id="2755040"/>
    <lineage>
        <taxon>Bacteria</taxon>
        <taxon>Pseudomonadati</taxon>
        <taxon>Pseudomonadota</taxon>
        <taxon>Betaproteobacteria</taxon>
        <taxon>Burkholderiales</taxon>
        <taxon>Alcaligenaceae</taxon>
        <taxon>Mesopusillimonas</taxon>
    </lineage>
</organism>
<dbReference type="InterPro" id="IPR014729">
    <property type="entry name" value="Rossmann-like_a/b/a_fold"/>
</dbReference>
<dbReference type="EMBL" id="JACDXW010000005">
    <property type="protein sequence ID" value="MCB5364218.1"/>
    <property type="molecule type" value="Genomic_DNA"/>
</dbReference>
<dbReference type="PANTHER" id="PTHR43311:SF1">
    <property type="entry name" value="GLUTAMYL-Q TRNA(ASP) SYNTHETASE"/>
    <property type="match status" value="1"/>
</dbReference>
<evidence type="ECO:0000256" key="7">
    <source>
        <dbReference type="HAMAP-Rule" id="MF_01428"/>
    </source>
</evidence>
<dbReference type="NCBIfam" id="NF004313">
    <property type="entry name" value="PRK05710.1-2"/>
    <property type="match status" value="1"/>
</dbReference>
<feature type="binding site" evidence="7">
    <location>
        <position position="175"/>
    </location>
    <ligand>
        <name>L-glutamate</name>
        <dbReference type="ChEBI" id="CHEBI:29985"/>
    </ligand>
</feature>
<feature type="short sequence motif" description="'KMSKS' region" evidence="7">
    <location>
        <begin position="231"/>
        <end position="235"/>
    </location>
</feature>
<feature type="binding site" evidence="7">
    <location>
        <position position="117"/>
    </location>
    <ligand>
        <name>Zn(2+)</name>
        <dbReference type="ChEBI" id="CHEBI:29105"/>
    </ligand>
</feature>
<comment type="caution">
    <text evidence="10">The sequence shown here is derived from an EMBL/GenBank/DDBJ whole genome shotgun (WGS) entry which is preliminary data.</text>
</comment>
<evidence type="ECO:0000313" key="10">
    <source>
        <dbReference type="EMBL" id="MCB5364218.1"/>
    </source>
</evidence>
<feature type="domain" description="Glutamyl/glutaminyl-tRNA synthetase class Ib catalytic" evidence="9">
    <location>
        <begin position="159"/>
        <end position="239"/>
    </location>
</feature>
<keyword evidence="1 7" id="KW-0436">Ligase</keyword>
<evidence type="ECO:0000256" key="8">
    <source>
        <dbReference type="RuleBase" id="RU363037"/>
    </source>
</evidence>
<comment type="function">
    <text evidence="7">Catalyzes the tRNA-independent activation of glutamate in presence of ATP and the subsequent transfer of glutamate onto a tRNA(Asp). Glutamate is transferred on the 2-amino-5-(4,5-dihydroxy-2-cyclopenten-1-yl) moiety of the queuosine in the wobble position of the QUC anticodon.</text>
</comment>
<keyword evidence="4 7" id="KW-0862">Zinc</keyword>
<dbReference type="GO" id="GO:0016874">
    <property type="term" value="F:ligase activity"/>
    <property type="evidence" value="ECO:0007669"/>
    <property type="project" value="UniProtKB-KW"/>
</dbReference>
<dbReference type="InterPro" id="IPR020058">
    <property type="entry name" value="Glu/Gln-tRNA-synth_Ib_cat-dom"/>
</dbReference>
<keyword evidence="11" id="KW-1185">Reference proteome</keyword>
<dbReference type="HAMAP" id="MF_01428">
    <property type="entry name" value="Glu_Q_tRNA_synth"/>
    <property type="match status" value="1"/>
</dbReference>
<dbReference type="PANTHER" id="PTHR43311">
    <property type="entry name" value="GLUTAMATE--TRNA LIGASE"/>
    <property type="match status" value="1"/>
</dbReference>
<evidence type="ECO:0000256" key="4">
    <source>
        <dbReference type="ARBA" id="ARBA00022833"/>
    </source>
</evidence>
<dbReference type="NCBIfam" id="NF004314">
    <property type="entry name" value="PRK05710.1-3"/>
    <property type="match status" value="1"/>
</dbReference>
<feature type="short sequence motif" description="'HIGH' region" evidence="7">
    <location>
        <begin position="16"/>
        <end position="26"/>
    </location>
</feature>
<dbReference type="InterPro" id="IPR000924">
    <property type="entry name" value="Glu/Gln-tRNA-synth"/>
</dbReference>
<evidence type="ECO:0000259" key="9">
    <source>
        <dbReference type="Pfam" id="PF00749"/>
    </source>
</evidence>
<protein>
    <recommendedName>
        <fullName evidence="7">Glutamyl-Q tRNA(Asp) synthetase</fullName>
        <shortName evidence="7">Glu-Q-RSs</shortName>
        <ecNumber evidence="7">6.1.1.-</ecNumber>
    </recommendedName>
</protein>
<evidence type="ECO:0000256" key="2">
    <source>
        <dbReference type="ARBA" id="ARBA00022723"/>
    </source>
</evidence>
<gene>
    <name evidence="10" type="primary">gluQRS</name>
    <name evidence="7" type="synonym">gluQ</name>
    <name evidence="10" type="ORF">H0484_10715</name>
</gene>
<feature type="binding site" evidence="7">
    <location>
        <position position="193"/>
    </location>
    <ligand>
        <name>L-glutamate</name>
        <dbReference type="ChEBI" id="CHEBI:29985"/>
    </ligand>
</feature>
<evidence type="ECO:0000256" key="5">
    <source>
        <dbReference type="ARBA" id="ARBA00022840"/>
    </source>
</evidence>
<dbReference type="Gene3D" id="3.40.50.620">
    <property type="entry name" value="HUPs"/>
    <property type="match status" value="1"/>
</dbReference>
<keyword evidence="2 7" id="KW-0479">Metal-binding</keyword>
<feature type="binding site" evidence="7">
    <location>
        <position position="105"/>
    </location>
    <ligand>
        <name>Zn(2+)</name>
        <dbReference type="ChEBI" id="CHEBI:29105"/>
    </ligand>
</feature>
<proteinExistence type="inferred from homology"/>
<dbReference type="InterPro" id="IPR022380">
    <property type="entry name" value="Glu-Q_tRNA(Asp)_Synthase"/>
</dbReference>
<dbReference type="PRINTS" id="PR00987">
    <property type="entry name" value="TRNASYNTHGLU"/>
</dbReference>
<reference evidence="10 11" key="1">
    <citation type="submission" date="2020-07" db="EMBL/GenBank/DDBJ databases">
        <title>Pusillimonas sp. nov., isolated from poultry manure in Taiwan.</title>
        <authorList>
            <person name="Lin S.-Y."/>
            <person name="Tang Y.-S."/>
            <person name="Young C.-C."/>
        </authorList>
    </citation>
    <scope>NUCLEOTIDE SEQUENCE [LARGE SCALE GENOMIC DNA]</scope>
    <source>
        <strain evidence="10 11">CC-YST705</strain>
    </source>
</reference>
<comment type="cofactor">
    <cofactor evidence="7">
        <name>Zn(2+)</name>
        <dbReference type="ChEBI" id="CHEBI:29105"/>
    </cofactor>
    <text evidence="7">Binds 1 zinc ion per subunit.</text>
</comment>
<evidence type="ECO:0000256" key="1">
    <source>
        <dbReference type="ARBA" id="ARBA00022598"/>
    </source>
</evidence>
<feature type="binding site" evidence="7">
    <location>
        <position position="234"/>
    </location>
    <ligand>
        <name>ATP</name>
        <dbReference type="ChEBI" id="CHEBI:30616"/>
    </ligand>
</feature>
<keyword evidence="8" id="KW-0648">Protein biosynthesis</keyword>
<dbReference type="RefSeq" id="WP_226954640.1">
    <property type="nucleotide sequence ID" value="NZ_JACDXW010000005.1"/>
</dbReference>
<dbReference type="SUPFAM" id="SSF52374">
    <property type="entry name" value="Nucleotidylyl transferase"/>
    <property type="match status" value="1"/>
</dbReference>
<dbReference type="EC" id="6.1.1.-" evidence="7"/>
<feature type="binding site" evidence="7">
    <location>
        <position position="121"/>
    </location>
    <ligand>
        <name>Zn(2+)</name>
        <dbReference type="ChEBI" id="CHEBI:29105"/>
    </ligand>
</feature>
<comment type="similarity">
    <text evidence="7">Belongs to the class-I aminoacyl-tRNA synthetase family. GluQ subfamily.</text>
</comment>
<keyword evidence="5 7" id="KW-0067">ATP-binding</keyword>
<feature type="domain" description="Glutamyl/glutaminyl-tRNA synthetase class Ib catalytic" evidence="9">
    <location>
        <begin position="13"/>
        <end position="112"/>
    </location>
</feature>
<evidence type="ECO:0000256" key="6">
    <source>
        <dbReference type="ARBA" id="ARBA00023146"/>
    </source>
</evidence>
<dbReference type="NCBIfam" id="TIGR03838">
    <property type="entry name" value="queuosine_YadB"/>
    <property type="match status" value="1"/>
</dbReference>
<feature type="binding site" evidence="7">
    <location>
        <begin position="13"/>
        <end position="17"/>
    </location>
    <ligand>
        <name>L-glutamate</name>
        <dbReference type="ChEBI" id="CHEBI:29985"/>
    </ligand>
</feature>